<dbReference type="RefSeq" id="WP_203801742.1">
    <property type="nucleotide sequence ID" value="NZ_BAAAQE010000006.1"/>
</dbReference>
<dbReference type="Proteomes" id="UP000612282">
    <property type="component" value="Unassembled WGS sequence"/>
</dbReference>
<dbReference type="EMBL" id="BOMG01000082">
    <property type="protein sequence ID" value="GID58133.1"/>
    <property type="molecule type" value="Genomic_DNA"/>
</dbReference>
<sequence>MNRKIIASLVSGVAAVMFLAACTANESPSADTAPAVPVPGRGLISAEGELVKSYASCLRTKGAEVTDVIGVYVVAKKGSGDGLKKADDACQDERTALYKSLEDGHDVLDDDGNRFWYFVRGCMETGLASYPRVAEDLLVVADGDEQYAKDFRECVEIARGWPGETPGPGQSEWPVYPSRSAKGTPG</sequence>
<feature type="signal peptide" evidence="2">
    <location>
        <begin position="1"/>
        <end position="20"/>
    </location>
</feature>
<evidence type="ECO:0000256" key="1">
    <source>
        <dbReference type="SAM" id="MobiDB-lite"/>
    </source>
</evidence>
<accession>A0ABQ3XI28</accession>
<dbReference type="PROSITE" id="PS51257">
    <property type="entry name" value="PROKAR_LIPOPROTEIN"/>
    <property type="match status" value="1"/>
</dbReference>
<gene>
    <name evidence="3" type="ORF">Aco03nite_065370</name>
</gene>
<feature type="region of interest" description="Disordered" evidence="1">
    <location>
        <begin position="160"/>
        <end position="186"/>
    </location>
</feature>
<protein>
    <recommendedName>
        <fullName evidence="5">Lipoprotein</fullName>
    </recommendedName>
</protein>
<organism evidence="3 4">
    <name type="scientific">Actinoplanes couchii</name>
    <dbReference type="NCBI Taxonomy" id="403638"/>
    <lineage>
        <taxon>Bacteria</taxon>
        <taxon>Bacillati</taxon>
        <taxon>Actinomycetota</taxon>
        <taxon>Actinomycetes</taxon>
        <taxon>Micromonosporales</taxon>
        <taxon>Micromonosporaceae</taxon>
        <taxon>Actinoplanes</taxon>
    </lineage>
</organism>
<feature type="chain" id="PRO_5046808723" description="Lipoprotein" evidence="2">
    <location>
        <begin position="21"/>
        <end position="186"/>
    </location>
</feature>
<keyword evidence="2" id="KW-0732">Signal</keyword>
<evidence type="ECO:0000313" key="3">
    <source>
        <dbReference type="EMBL" id="GID58133.1"/>
    </source>
</evidence>
<comment type="caution">
    <text evidence="3">The sequence shown here is derived from an EMBL/GenBank/DDBJ whole genome shotgun (WGS) entry which is preliminary data.</text>
</comment>
<evidence type="ECO:0000256" key="2">
    <source>
        <dbReference type="SAM" id="SignalP"/>
    </source>
</evidence>
<name>A0ABQ3XI28_9ACTN</name>
<keyword evidence="4" id="KW-1185">Reference proteome</keyword>
<reference evidence="3 4" key="1">
    <citation type="submission" date="2021-01" db="EMBL/GenBank/DDBJ databases">
        <title>Whole genome shotgun sequence of Actinoplanes couchii NBRC 106145.</title>
        <authorList>
            <person name="Komaki H."/>
            <person name="Tamura T."/>
        </authorList>
    </citation>
    <scope>NUCLEOTIDE SEQUENCE [LARGE SCALE GENOMIC DNA]</scope>
    <source>
        <strain evidence="3 4">NBRC 106145</strain>
    </source>
</reference>
<evidence type="ECO:0008006" key="5">
    <source>
        <dbReference type="Google" id="ProtNLM"/>
    </source>
</evidence>
<proteinExistence type="predicted"/>
<evidence type="ECO:0000313" key="4">
    <source>
        <dbReference type="Proteomes" id="UP000612282"/>
    </source>
</evidence>